<evidence type="ECO:0000259" key="9">
    <source>
        <dbReference type="PROSITE" id="PS50929"/>
    </source>
</evidence>
<reference evidence="10 11" key="1">
    <citation type="submission" date="2018-02" db="EMBL/GenBank/DDBJ databases">
        <title>Genomic Encyclopedia of Archaeal and Bacterial Type Strains, Phase II (KMG-II): from individual species to whole genera.</title>
        <authorList>
            <person name="Goeker M."/>
        </authorList>
    </citation>
    <scope>NUCLEOTIDE SEQUENCE [LARGE SCALE GENOMIC DNA]</scope>
    <source>
        <strain evidence="10 11">YU 961-1</strain>
    </source>
</reference>
<evidence type="ECO:0000313" key="11">
    <source>
        <dbReference type="Proteomes" id="UP000239203"/>
    </source>
</evidence>
<evidence type="ECO:0000256" key="3">
    <source>
        <dbReference type="ARBA" id="ARBA00022741"/>
    </source>
</evidence>
<dbReference type="Gene3D" id="3.40.50.300">
    <property type="entry name" value="P-loop containing nucleotide triphosphate hydrolases"/>
    <property type="match status" value="1"/>
</dbReference>
<dbReference type="InterPro" id="IPR027417">
    <property type="entry name" value="P-loop_NTPase"/>
</dbReference>
<dbReference type="GO" id="GO:0005524">
    <property type="term" value="F:ATP binding"/>
    <property type="evidence" value="ECO:0007669"/>
    <property type="project" value="UniProtKB-KW"/>
</dbReference>
<keyword evidence="2 7" id="KW-0812">Transmembrane</keyword>
<dbReference type="SUPFAM" id="SSF90123">
    <property type="entry name" value="ABC transporter transmembrane region"/>
    <property type="match status" value="1"/>
</dbReference>
<dbReference type="PANTHER" id="PTHR43394:SF1">
    <property type="entry name" value="ATP-BINDING CASSETTE SUB-FAMILY B MEMBER 10, MITOCHONDRIAL"/>
    <property type="match status" value="1"/>
</dbReference>
<dbReference type="InterPro" id="IPR003439">
    <property type="entry name" value="ABC_transporter-like_ATP-bd"/>
</dbReference>
<sequence>MTKPRAGARRAEPLAELSAPSWFGHADEVIGASLGKLLRSLPAAMAMVGRTAWRADRRAVLLGFGAQVVSGLVTALGLLAVTGVLTSLFVAGPTPDRLSAAAPSLAVLAAAYALRGVADTAVSAATMRLRPKVRHQVERDLAEAISRIDLVTFDEPDFHDDLARSRHGGMDAVDTATLQAVAVVGGLVSLASTAATAALLHPLLLPVLLLSVVPETWATVRTARLEYEFVATMIETRRRRSLITDLLAYKESAAEVRVFGAQPFLLDQHDRHSRVMERAQIELGAKETRVALAGRALSGLGITLAYVTLGWLLYTGATPLAVAGAALLAIRTVRASLTQVVLAANRLFEKSLYISDLLAFFARARRRTPEVTGRSAPVDPEVVSLRGVSFTYPGASRSALADIDLTIRRGEVVALVGENGSGKSTLAKVLAGLYQPTAGAVCWDGVDLSTVDRGSVADNVAAVMQEPTRWPLTARYAVTLGRPDRPDPGDRYLDQVARDSGADAVVDTLSDGWDSLLTTRFRNGHDLSGGQWQRLSVARALYRDAPILICDEPTAALDARAEAAVYESLRTLQSGRTVVLITHRLASVRHADRIVVMHHGRVLQVGTHTELMASNPHYADLYNLQADSYRDDPAGESALGGQTVA</sequence>
<gene>
    <name evidence="10" type="ORF">CLV40_101245</name>
</gene>
<evidence type="ECO:0000256" key="6">
    <source>
        <dbReference type="ARBA" id="ARBA00023136"/>
    </source>
</evidence>
<organism evidence="10 11">
    <name type="scientific">Actinokineospora auranticolor</name>
    <dbReference type="NCBI Taxonomy" id="155976"/>
    <lineage>
        <taxon>Bacteria</taxon>
        <taxon>Bacillati</taxon>
        <taxon>Actinomycetota</taxon>
        <taxon>Actinomycetes</taxon>
        <taxon>Pseudonocardiales</taxon>
        <taxon>Pseudonocardiaceae</taxon>
        <taxon>Actinokineospora</taxon>
    </lineage>
</organism>
<dbReference type="SMART" id="SM00382">
    <property type="entry name" value="AAA"/>
    <property type="match status" value="1"/>
</dbReference>
<feature type="domain" description="ABC transmembrane type-1" evidence="9">
    <location>
        <begin position="61"/>
        <end position="349"/>
    </location>
</feature>
<dbReference type="InterPro" id="IPR036640">
    <property type="entry name" value="ABC1_TM_sf"/>
</dbReference>
<feature type="transmembrane region" description="Helical" evidence="7">
    <location>
        <begin position="296"/>
        <end position="314"/>
    </location>
</feature>
<dbReference type="Gene3D" id="1.20.1560.10">
    <property type="entry name" value="ABC transporter type 1, transmembrane domain"/>
    <property type="match status" value="1"/>
</dbReference>
<dbReference type="InterPro" id="IPR011527">
    <property type="entry name" value="ABC1_TM_dom"/>
</dbReference>
<dbReference type="PROSITE" id="PS50893">
    <property type="entry name" value="ABC_TRANSPORTER_2"/>
    <property type="match status" value="1"/>
</dbReference>
<evidence type="ECO:0000256" key="5">
    <source>
        <dbReference type="ARBA" id="ARBA00022989"/>
    </source>
</evidence>
<dbReference type="GO" id="GO:0015421">
    <property type="term" value="F:ABC-type oligopeptide transporter activity"/>
    <property type="evidence" value="ECO:0007669"/>
    <property type="project" value="TreeGrafter"/>
</dbReference>
<dbReference type="OrthoDB" id="9806127at2"/>
<proteinExistence type="predicted"/>
<comment type="caution">
    <text evidence="10">The sequence shown here is derived from an EMBL/GenBank/DDBJ whole genome shotgun (WGS) entry which is preliminary data.</text>
</comment>
<evidence type="ECO:0000313" key="10">
    <source>
        <dbReference type="EMBL" id="PPK71059.1"/>
    </source>
</evidence>
<dbReference type="GO" id="GO:0005886">
    <property type="term" value="C:plasma membrane"/>
    <property type="evidence" value="ECO:0007669"/>
    <property type="project" value="UniProtKB-SubCell"/>
</dbReference>
<feature type="transmembrane region" description="Helical" evidence="7">
    <location>
        <begin position="105"/>
        <end position="125"/>
    </location>
</feature>
<dbReference type="GO" id="GO:0016887">
    <property type="term" value="F:ATP hydrolysis activity"/>
    <property type="evidence" value="ECO:0007669"/>
    <property type="project" value="InterPro"/>
</dbReference>
<keyword evidence="4 10" id="KW-0067">ATP-binding</keyword>
<dbReference type="InterPro" id="IPR003593">
    <property type="entry name" value="AAA+_ATPase"/>
</dbReference>
<feature type="domain" description="ABC transporter" evidence="8">
    <location>
        <begin position="383"/>
        <end position="624"/>
    </location>
</feature>
<dbReference type="RefSeq" id="WP_146107877.1">
    <property type="nucleotide sequence ID" value="NZ_CP154825.1"/>
</dbReference>
<accession>A0A2S6H0Q3</accession>
<keyword evidence="5 7" id="KW-1133">Transmembrane helix</keyword>
<dbReference type="AlphaFoldDB" id="A0A2S6H0Q3"/>
<dbReference type="InterPro" id="IPR017871">
    <property type="entry name" value="ABC_transporter-like_CS"/>
</dbReference>
<keyword evidence="6 7" id="KW-0472">Membrane</keyword>
<evidence type="ECO:0000256" key="4">
    <source>
        <dbReference type="ARBA" id="ARBA00022840"/>
    </source>
</evidence>
<evidence type="ECO:0000256" key="7">
    <source>
        <dbReference type="SAM" id="Phobius"/>
    </source>
</evidence>
<feature type="transmembrane region" description="Helical" evidence="7">
    <location>
        <begin position="59"/>
        <end position="85"/>
    </location>
</feature>
<dbReference type="PANTHER" id="PTHR43394">
    <property type="entry name" value="ATP-DEPENDENT PERMEASE MDL1, MITOCHONDRIAL"/>
    <property type="match status" value="1"/>
</dbReference>
<evidence type="ECO:0000259" key="8">
    <source>
        <dbReference type="PROSITE" id="PS50893"/>
    </source>
</evidence>
<keyword evidence="11" id="KW-1185">Reference proteome</keyword>
<dbReference type="EMBL" id="PTIX01000001">
    <property type="protein sequence ID" value="PPK71059.1"/>
    <property type="molecule type" value="Genomic_DNA"/>
</dbReference>
<dbReference type="Pfam" id="PF00005">
    <property type="entry name" value="ABC_tran"/>
    <property type="match status" value="1"/>
</dbReference>
<dbReference type="SUPFAM" id="SSF52540">
    <property type="entry name" value="P-loop containing nucleoside triphosphate hydrolases"/>
    <property type="match status" value="1"/>
</dbReference>
<evidence type="ECO:0000256" key="2">
    <source>
        <dbReference type="ARBA" id="ARBA00022692"/>
    </source>
</evidence>
<name>A0A2S6H0Q3_9PSEU</name>
<dbReference type="Proteomes" id="UP000239203">
    <property type="component" value="Unassembled WGS sequence"/>
</dbReference>
<dbReference type="PROSITE" id="PS50929">
    <property type="entry name" value="ABC_TM1F"/>
    <property type="match status" value="1"/>
</dbReference>
<dbReference type="PROSITE" id="PS00211">
    <property type="entry name" value="ABC_TRANSPORTER_1"/>
    <property type="match status" value="1"/>
</dbReference>
<dbReference type="InterPro" id="IPR039421">
    <property type="entry name" value="Type_1_exporter"/>
</dbReference>
<comment type="subcellular location">
    <subcellularLocation>
        <location evidence="1">Cell membrane</location>
        <topology evidence="1">Multi-pass membrane protein</topology>
    </subcellularLocation>
</comment>
<evidence type="ECO:0000256" key="1">
    <source>
        <dbReference type="ARBA" id="ARBA00004651"/>
    </source>
</evidence>
<keyword evidence="3" id="KW-0547">Nucleotide-binding</keyword>
<protein>
    <submittedName>
        <fullName evidence="10">ATP-binding cassette subfamily B protein/ATP-binding cassette subfamily C protein</fullName>
    </submittedName>
</protein>